<gene>
    <name evidence="2" type="ORF">PU630_00495</name>
</gene>
<protein>
    <submittedName>
        <fullName evidence="2">DUF1801 domain-containing protein</fullName>
    </submittedName>
</protein>
<organism evidence="2 3">
    <name type="scientific">Microbacterium horticulturae</name>
    <dbReference type="NCBI Taxonomy" id="3028316"/>
    <lineage>
        <taxon>Bacteria</taxon>
        <taxon>Bacillati</taxon>
        <taxon>Actinomycetota</taxon>
        <taxon>Actinomycetes</taxon>
        <taxon>Micrococcales</taxon>
        <taxon>Microbacteriaceae</taxon>
        <taxon>Microbacterium</taxon>
    </lineage>
</organism>
<dbReference type="RefSeq" id="WP_275278399.1">
    <property type="nucleotide sequence ID" value="NZ_CP119108.1"/>
</dbReference>
<reference evidence="2 3" key="1">
    <citation type="submission" date="2023-03" db="EMBL/GenBank/DDBJ databases">
        <title>Genome sequence of Microbacterium sp. KACC 23027.</title>
        <authorList>
            <person name="Kim S."/>
            <person name="Heo J."/>
            <person name="Kwon S.-W."/>
        </authorList>
    </citation>
    <scope>NUCLEOTIDE SEQUENCE [LARGE SCALE GENOMIC DNA]</scope>
    <source>
        <strain evidence="2 3">KACC 23027</strain>
    </source>
</reference>
<feature type="domain" description="YdhG-like" evidence="1">
    <location>
        <begin position="23"/>
        <end position="125"/>
    </location>
</feature>
<proteinExistence type="predicted"/>
<name>A0ABY8C1E6_9MICO</name>
<sequence length="131" mass="14128">MSTHETSAREEVDAIIAGAGGWRAEALATIRAVIISADPEIVEEIKWRKPSKPEGVATWTCRGNVCMADVLKKAVRLTFPRGARLDDPTGLFNARLDGSTVRAIDVFEGAQVDEGALRRLVLEAVAENRAG</sequence>
<dbReference type="Proteomes" id="UP001214553">
    <property type="component" value="Chromosome"/>
</dbReference>
<evidence type="ECO:0000313" key="2">
    <source>
        <dbReference type="EMBL" id="WEG09075.1"/>
    </source>
</evidence>
<evidence type="ECO:0000313" key="3">
    <source>
        <dbReference type="Proteomes" id="UP001214553"/>
    </source>
</evidence>
<dbReference type="EMBL" id="CP119108">
    <property type="protein sequence ID" value="WEG09075.1"/>
    <property type="molecule type" value="Genomic_DNA"/>
</dbReference>
<accession>A0ABY8C1E6</accession>
<dbReference type="Pfam" id="PF08818">
    <property type="entry name" value="DUF1801"/>
    <property type="match status" value="1"/>
</dbReference>
<evidence type="ECO:0000259" key="1">
    <source>
        <dbReference type="Pfam" id="PF08818"/>
    </source>
</evidence>
<keyword evidence="3" id="KW-1185">Reference proteome</keyword>
<dbReference type="SUPFAM" id="SSF159888">
    <property type="entry name" value="YdhG-like"/>
    <property type="match status" value="1"/>
</dbReference>
<dbReference type="InterPro" id="IPR014922">
    <property type="entry name" value="YdhG-like"/>
</dbReference>